<dbReference type="Proteomes" id="UP001142291">
    <property type="component" value="Unassembled WGS sequence"/>
</dbReference>
<comment type="cofactor">
    <cofactor evidence="1">
        <name>Mg(2+)</name>
        <dbReference type="ChEBI" id="CHEBI:18420"/>
    </cofactor>
</comment>
<dbReference type="PROSITE" id="PS00723">
    <property type="entry name" value="POLYPRENYL_SYNTHASE_1"/>
    <property type="match status" value="1"/>
</dbReference>
<dbReference type="PANTHER" id="PTHR12001:SF85">
    <property type="entry name" value="SHORT CHAIN ISOPRENYL DIPHOSPHATE SYNTHASE"/>
    <property type="match status" value="1"/>
</dbReference>
<keyword evidence="3 6" id="KW-0808">Transferase</keyword>
<dbReference type="GO" id="GO:0046872">
    <property type="term" value="F:metal ion binding"/>
    <property type="evidence" value="ECO:0007669"/>
    <property type="project" value="UniProtKB-KW"/>
</dbReference>
<evidence type="ECO:0000256" key="6">
    <source>
        <dbReference type="RuleBase" id="RU004466"/>
    </source>
</evidence>
<dbReference type="Pfam" id="PF00348">
    <property type="entry name" value="polyprenyl_synt"/>
    <property type="match status" value="1"/>
</dbReference>
<evidence type="ECO:0000256" key="2">
    <source>
        <dbReference type="ARBA" id="ARBA00006706"/>
    </source>
</evidence>
<dbReference type="PROSITE" id="PS00444">
    <property type="entry name" value="POLYPRENYL_SYNTHASE_2"/>
    <property type="match status" value="1"/>
</dbReference>
<gene>
    <name evidence="8" type="ORF">GCM10017591_17000</name>
</gene>
<dbReference type="SUPFAM" id="SSF48576">
    <property type="entry name" value="Terpenoid synthases"/>
    <property type="match status" value="1"/>
</dbReference>
<dbReference type="Gene3D" id="1.10.600.10">
    <property type="entry name" value="Farnesyl Diphosphate Synthase"/>
    <property type="match status" value="1"/>
</dbReference>
<evidence type="ECO:0000256" key="3">
    <source>
        <dbReference type="ARBA" id="ARBA00022679"/>
    </source>
</evidence>
<evidence type="ECO:0000256" key="5">
    <source>
        <dbReference type="ARBA" id="ARBA00022842"/>
    </source>
</evidence>
<dbReference type="InterPro" id="IPR008949">
    <property type="entry name" value="Isoprenoid_synthase_dom_sf"/>
</dbReference>
<evidence type="ECO:0000313" key="8">
    <source>
        <dbReference type="EMBL" id="GLJ95637.1"/>
    </source>
</evidence>
<dbReference type="InterPro" id="IPR000092">
    <property type="entry name" value="Polyprenyl_synt"/>
</dbReference>
<feature type="region of interest" description="Disordered" evidence="7">
    <location>
        <begin position="1"/>
        <end position="20"/>
    </location>
</feature>
<keyword evidence="9" id="KW-1185">Reference proteome</keyword>
<evidence type="ECO:0000256" key="4">
    <source>
        <dbReference type="ARBA" id="ARBA00022723"/>
    </source>
</evidence>
<accession>A0A9W6HMM9</accession>
<comment type="caution">
    <text evidence="8">The sequence shown here is derived from an EMBL/GenBank/DDBJ whole genome shotgun (WGS) entry which is preliminary data.</text>
</comment>
<dbReference type="EMBL" id="BSER01000009">
    <property type="protein sequence ID" value="GLJ95637.1"/>
    <property type="molecule type" value="Genomic_DNA"/>
</dbReference>
<evidence type="ECO:0000256" key="7">
    <source>
        <dbReference type="SAM" id="MobiDB-lite"/>
    </source>
</evidence>
<proteinExistence type="inferred from homology"/>
<dbReference type="AlphaFoldDB" id="A0A9W6HMM9"/>
<keyword evidence="5" id="KW-0460">Magnesium</keyword>
<dbReference type="GO" id="GO:0004659">
    <property type="term" value="F:prenyltransferase activity"/>
    <property type="evidence" value="ECO:0007669"/>
    <property type="project" value="InterPro"/>
</dbReference>
<protein>
    <submittedName>
        <fullName evidence="8">Geranylgeranyl pyrophosphate synthase</fullName>
    </submittedName>
</protein>
<organism evidence="8 9">
    <name type="scientific">Microbacterium dextranolyticum</name>
    <dbReference type="NCBI Taxonomy" id="36806"/>
    <lineage>
        <taxon>Bacteria</taxon>
        <taxon>Bacillati</taxon>
        <taxon>Actinomycetota</taxon>
        <taxon>Actinomycetes</taxon>
        <taxon>Micrococcales</taxon>
        <taxon>Microbacteriaceae</taxon>
        <taxon>Microbacterium</taxon>
    </lineage>
</organism>
<reference evidence="8" key="2">
    <citation type="submission" date="2023-01" db="EMBL/GenBank/DDBJ databases">
        <authorList>
            <person name="Sun Q."/>
            <person name="Evtushenko L."/>
        </authorList>
    </citation>
    <scope>NUCLEOTIDE SEQUENCE</scope>
    <source>
        <strain evidence="8">VKM Ac-1940</strain>
    </source>
</reference>
<name>A0A9W6HMM9_9MICO</name>
<dbReference type="InterPro" id="IPR033749">
    <property type="entry name" value="Polyprenyl_synt_CS"/>
</dbReference>
<reference evidence="8" key="1">
    <citation type="journal article" date="2014" name="Int. J. Syst. Evol. Microbiol.">
        <title>Complete genome sequence of Corynebacterium casei LMG S-19264T (=DSM 44701T), isolated from a smear-ripened cheese.</title>
        <authorList>
            <consortium name="US DOE Joint Genome Institute (JGI-PGF)"/>
            <person name="Walter F."/>
            <person name="Albersmeier A."/>
            <person name="Kalinowski J."/>
            <person name="Ruckert C."/>
        </authorList>
    </citation>
    <scope>NUCLEOTIDE SEQUENCE</scope>
    <source>
        <strain evidence="8">VKM Ac-1940</strain>
    </source>
</reference>
<keyword evidence="4" id="KW-0479">Metal-binding</keyword>
<evidence type="ECO:0000256" key="1">
    <source>
        <dbReference type="ARBA" id="ARBA00001946"/>
    </source>
</evidence>
<comment type="similarity">
    <text evidence="2 6">Belongs to the FPP/GGPP synthase family.</text>
</comment>
<dbReference type="SFLD" id="SFLDS00005">
    <property type="entry name" value="Isoprenoid_Synthase_Type_I"/>
    <property type="match status" value="1"/>
</dbReference>
<evidence type="ECO:0000313" key="9">
    <source>
        <dbReference type="Proteomes" id="UP001142291"/>
    </source>
</evidence>
<dbReference type="PANTHER" id="PTHR12001">
    <property type="entry name" value="GERANYLGERANYL PYROPHOSPHATE SYNTHASE"/>
    <property type="match status" value="1"/>
</dbReference>
<sequence length="376" mass="39092">MARAADGTARRPLPQPGGIRPMIALSDEDRAAIDAAVSAALERLRERAAPLGAGAVALADAAAAAGADGKRLRPRLVVAAFRALVGDDTSTSEPALWQVAAAFEVLHTAFVVHDDLIDRDLERRGIPNVGGRFRTRALQFGATSSDAALLGDAAAVLAGDLLLAEASRLIATADLSIAVRTELFAILDDAILVSVAGELADVENTLRSDVPDTDDLLDVARAKTAAYTFEAPLLAGAALAGASLAARAELAPAAADLGLAFQLVDDLIGTFGTRRQAGREPGADLREAKRTPLIGLARRRDAWPQVESALAVAHTGPIAIRRAQRELEASGARDDVEALVHAALHRARARAASPDLPTPAVALLSRIAAVIEERIP</sequence>
<dbReference type="GO" id="GO:0008299">
    <property type="term" value="P:isoprenoid biosynthetic process"/>
    <property type="evidence" value="ECO:0007669"/>
    <property type="project" value="InterPro"/>
</dbReference>